<organism evidence="1 2">
    <name type="scientific">Amedibacillus dolichus DSM 3991</name>
    <dbReference type="NCBI Taxonomy" id="428127"/>
    <lineage>
        <taxon>Bacteria</taxon>
        <taxon>Bacillati</taxon>
        <taxon>Bacillota</taxon>
        <taxon>Erysipelotrichia</taxon>
        <taxon>Erysipelotrichales</taxon>
        <taxon>Erysipelotrichaceae</taxon>
        <taxon>Amedibacillus</taxon>
    </lineage>
</organism>
<accession>A8RAM9</accession>
<evidence type="ECO:0008006" key="3">
    <source>
        <dbReference type="Google" id="ProtNLM"/>
    </source>
</evidence>
<dbReference type="GeneID" id="92793135"/>
<reference evidence="1 2" key="1">
    <citation type="submission" date="2007-09" db="EMBL/GenBank/DDBJ databases">
        <title>Draft genome sequence of Eubacterium dolichum (DSM 3991).</title>
        <authorList>
            <person name="Sudarsanam P."/>
            <person name="Ley R."/>
            <person name="Guruge J."/>
            <person name="Turnbaugh P.J."/>
            <person name="Mahowald M."/>
            <person name="Liep D."/>
            <person name="Gordon J."/>
        </authorList>
    </citation>
    <scope>NUCLEOTIDE SEQUENCE [LARGE SCALE GENOMIC DNA]</scope>
    <source>
        <strain evidence="1 2">DSM 3991</strain>
    </source>
</reference>
<sequence length="283" mass="33916">MKYSSIDQWKSKIKKLAKENGIDVQDMQQRYILEEFARMISESKYKHSIILKGGFVVSALLGIDERKTRDIDFTFNSTIYDIDQIKEILESIINTKIEKFFNYEIVNIQEEQLDDHYSGFSCMIDAVYEKTRIHFKLDVSNNTLVYPRSIETKLRSFVNEEDIKVMSYPIENIIAEKYETTLDRGEFNTRIRDLFDVHYLYKNNHHLINDKLLVKTIIEVSKDRNTYNNLLDFDELLRDLSESKVFCDNFNRYKRNNHYYDETLEDLFDTFRKINNLVQIELH</sequence>
<dbReference type="RefSeq" id="WP_004798832.1">
    <property type="nucleotide sequence ID" value="NZ_DS483474.1"/>
</dbReference>
<dbReference type="EMBL" id="ABAW02000018">
    <property type="protein sequence ID" value="EDP11679.1"/>
    <property type="molecule type" value="Genomic_DNA"/>
</dbReference>
<dbReference type="Gene3D" id="3.10.450.620">
    <property type="entry name" value="JHP933, nucleotidyltransferase-like core domain"/>
    <property type="match status" value="1"/>
</dbReference>
<dbReference type="Pfam" id="PF08843">
    <property type="entry name" value="AbiEii"/>
    <property type="match status" value="1"/>
</dbReference>
<gene>
    <name evidence="1" type="ORF">EUBDOL_00858</name>
</gene>
<proteinExistence type="predicted"/>
<dbReference type="Proteomes" id="UP000004090">
    <property type="component" value="Unassembled WGS sequence"/>
</dbReference>
<evidence type="ECO:0000313" key="1">
    <source>
        <dbReference type="EMBL" id="EDP11679.1"/>
    </source>
</evidence>
<protein>
    <recommendedName>
        <fullName evidence="3">Nucleotidyl transferase AbiEii/AbiGii toxin family protein</fullName>
    </recommendedName>
</protein>
<comment type="caution">
    <text evidence="1">The sequence shown here is derived from an EMBL/GenBank/DDBJ whole genome shotgun (WGS) entry which is preliminary data.</text>
</comment>
<dbReference type="eggNOG" id="COG2253">
    <property type="taxonomic scope" value="Bacteria"/>
</dbReference>
<dbReference type="InterPro" id="IPR014942">
    <property type="entry name" value="AbiEii"/>
</dbReference>
<reference evidence="1 2" key="2">
    <citation type="submission" date="2007-09" db="EMBL/GenBank/DDBJ databases">
        <authorList>
            <person name="Fulton L."/>
            <person name="Clifton S."/>
            <person name="Fulton B."/>
            <person name="Xu J."/>
            <person name="Minx P."/>
            <person name="Pepin K.H."/>
            <person name="Johnson M."/>
            <person name="Thiruvilangam P."/>
            <person name="Bhonagiri V."/>
            <person name="Nash W.E."/>
            <person name="Mardis E.R."/>
            <person name="Wilson R.K."/>
        </authorList>
    </citation>
    <scope>NUCLEOTIDE SEQUENCE [LARGE SCALE GENOMIC DNA]</scope>
    <source>
        <strain evidence="1 2">DSM 3991</strain>
    </source>
</reference>
<evidence type="ECO:0000313" key="2">
    <source>
        <dbReference type="Proteomes" id="UP000004090"/>
    </source>
</evidence>
<dbReference type="HOGENOM" id="CLU_067323_1_0_9"/>
<dbReference type="STRING" id="428127.EUBDOL_00858"/>
<dbReference type="AlphaFoldDB" id="A8RAM9"/>
<name>A8RAM9_9FIRM</name>